<dbReference type="EMBL" id="UINC01087063">
    <property type="protein sequence ID" value="SVC36091.1"/>
    <property type="molecule type" value="Genomic_DNA"/>
</dbReference>
<sequence>MNKNIKKTALRWRQQMEEAPRHLCPNDLSDEAFIESLTRALWKRGAVIDRQGDFYEVREREV</sequence>
<proteinExistence type="predicted"/>
<evidence type="ECO:0000313" key="1">
    <source>
        <dbReference type="EMBL" id="SVC36091.1"/>
    </source>
</evidence>
<organism evidence="1">
    <name type="scientific">marine metagenome</name>
    <dbReference type="NCBI Taxonomy" id="408172"/>
    <lineage>
        <taxon>unclassified sequences</taxon>
        <taxon>metagenomes</taxon>
        <taxon>ecological metagenomes</taxon>
    </lineage>
</organism>
<gene>
    <name evidence="1" type="ORF">METZ01_LOCUS288945</name>
</gene>
<reference evidence="1" key="1">
    <citation type="submission" date="2018-05" db="EMBL/GenBank/DDBJ databases">
        <authorList>
            <person name="Lanie J.A."/>
            <person name="Ng W.-L."/>
            <person name="Kazmierczak K.M."/>
            <person name="Andrzejewski T.M."/>
            <person name="Davidsen T.M."/>
            <person name="Wayne K.J."/>
            <person name="Tettelin H."/>
            <person name="Glass J.I."/>
            <person name="Rusch D."/>
            <person name="Podicherti R."/>
            <person name="Tsui H.-C.T."/>
            <person name="Winkler M.E."/>
        </authorList>
    </citation>
    <scope>NUCLEOTIDE SEQUENCE</scope>
</reference>
<dbReference type="AlphaFoldDB" id="A0A382LMH7"/>
<name>A0A382LMH7_9ZZZZ</name>
<accession>A0A382LMH7</accession>
<protein>
    <submittedName>
        <fullName evidence="1">Uncharacterized protein</fullName>
    </submittedName>
</protein>